<dbReference type="EMBL" id="ACEQ02000005">
    <property type="protein sequence ID" value="EEZ76373.1"/>
    <property type="molecule type" value="Genomic_DNA"/>
</dbReference>
<name>D0W7I8_NEILA</name>
<organism evidence="1 2">
    <name type="scientific">Neisseria lactamica ATCC 23970</name>
    <dbReference type="NCBI Taxonomy" id="546265"/>
    <lineage>
        <taxon>Bacteria</taxon>
        <taxon>Pseudomonadati</taxon>
        <taxon>Pseudomonadota</taxon>
        <taxon>Betaproteobacteria</taxon>
        <taxon>Neisseriales</taxon>
        <taxon>Neisseriaceae</taxon>
        <taxon>Neisseria</taxon>
    </lineage>
</organism>
<reference evidence="1 2" key="1">
    <citation type="submission" date="2009-10" db="EMBL/GenBank/DDBJ databases">
        <authorList>
            <person name="Weinstock G."/>
            <person name="Sodergren E."/>
            <person name="Clifton S."/>
            <person name="Fulton L."/>
            <person name="Fulton B."/>
            <person name="Courtney L."/>
            <person name="Fronick C."/>
            <person name="Harrison M."/>
            <person name="Strong C."/>
            <person name="Farmer C."/>
            <person name="Delahaunty K."/>
            <person name="Markovic C."/>
            <person name="Hall O."/>
            <person name="Minx P."/>
            <person name="Tomlinson C."/>
            <person name="Mitreva M."/>
            <person name="Nelson J."/>
            <person name="Hou S."/>
            <person name="Wollam A."/>
            <person name="Pepin K.H."/>
            <person name="Johnson M."/>
            <person name="Bhonagiri V."/>
            <person name="Nash W.E."/>
            <person name="Warren W."/>
            <person name="Chinwalla A."/>
            <person name="Mardis E.R."/>
            <person name="Wilson R.K."/>
        </authorList>
    </citation>
    <scope>NUCLEOTIDE SEQUENCE [LARGE SCALE GENOMIC DNA]</scope>
    <source>
        <strain evidence="1 2">ATCC 23970</strain>
    </source>
</reference>
<sequence length="48" mass="5844">MPSERLQTAFLITFRLQHITNQSFPFHSEMRTMRPSPIFANKERKWHV</sequence>
<dbReference type="AlphaFoldDB" id="D0W7I8"/>
<gene>
    <name evidence="1" type="ORF">NEILACOT_03488</name>
</gene>
<dbReference type="Proteomes" id="UP000003843">
    <property type="component" value="Unassembled WGS sequence"/>
</dbReference>
<comment type="caution">
    <text evidence="1">The sequence shown here is derived from an EMBL/GenBank/DDBJ whole genome shotgun (WGS) entry which is preliminary data.</text>
</comment>
<protein>
    <submittedName>
        <fullName evidence="1">Uncharacterized protein</fullName>
    </submittedName>
</protein>
<evidence type="ECO:0000313" key="1">
    <source>
        <dbReference type="EMBL" id="EEZ76373.1"/>
    </source>
</evidence>
<proteinExistence type="predicted"/>
<accession>D0W7I8</accession>
<evidence type="ECO:0000313" key="2">
    <source>
        <dbReference type="Proteomes" id="UP000003843"/>
    </source>
</evidence>